<sequence>MSQDNVINLLEAGGKDKKLRAKYDALKTKEEFVELAATDGYEFTVADLDAVLKEAGDSWEESGFPPRRLIWW</sequence>
<dbReference type="InterPro" id="IPR012903">
    <property type="entry name" value="Nif11"/>
</dbReference>
<dbReference type="OrthoDB" id="1121904at2"/>
<dbReference type="AlphaFoldDB" id="B4VJN1"/>
<evidence type="ECO:0000313" key="3">
    <source>
        <dbReference type="Proteomes" id="UP000003835"/>
    </source>
</evidence>
<gene>
    <name evidence="2" type="ORF">MC7420_2858</name>
</gene>
<dbReference type="RefSeq" id="WP_006098795.1">
    <property type="nucleotide sequence ID" value="NZ_DS989843.1"/>
</dbReference>
<dbReference type="EMBL" id="DS989843">
    <property type="protein sequence ID" value="EDX77534.1"/>
    <property type="molecule type" value="Genomic_DNA"/>
</dbReference>
<proteinExistence type="predicted"/>
<evidence type="ECO:0000259" key="1">
    <source>
        <dbReference type="Pfam" id="PF07862"/>
    </source>
</evidence>
<dbReference type="eggNOG" id="ENOG503335S">
    <property type="taxonomic scope" value="Bacteria"/>
</dbReference>
<accession>B4VJN1</accession>
<feature type="domain" description="Nif11" evidence="1">
    <location>
        <begin position="1"/>
        <end position="48"/>
    </location>
</feature>
<organism evidence="2 3">
    <name type="scientific">Coleofasciculus chthonoplastes PCC 7420</name>
    <dbReference type="NCBI Taxonomy" id="118168"/>
    <lineage>
        <taxon>Bacteria</taxon>
        <taxon>Bacillati</taxon>
        <taxon>Cyanobacteriota</taxon>
        <taxon>Cyanophyceae</taxon>
        <taxon>Coleofasciculales</taxon>
        <taxon>Coleofasciculaceae</taxon>
        <taxon>Coleofasciculus</taxon>
    </lineage>
</organism>
<dbReference type="HOGENOM" id="CLU_2698667_0_0_3"/>
<protein>
    <recommendedName>
        <fullName evidence="1">Nif11 domain-containing protein</fullName>
    </recommendedName>
</protein>
<keyword evidence="3" id="KW-1185">Reference proteome</keyword>
<name>B4VJN1_9CYAN</name>
<evidence type="ECO:0000313" key="2">
    <source>
        <dbReference type="EMBL" id="EDX77534.1"/>
    </source>
</evidence>
<dbReference type="Proteomes" id="UP000003835">
    <property type="component" value="Unassembled WGS sequence"/>
</dbReference>
<dbReference type="Pfam" id="PF07862">
    <property type="entry name" value="Nif11"/>
    <property type="match status" value="1"/>
</dbReference>
<reference evidence="2 3" key="1">
    <citation type="submission" date="2008-07" db="EMBL/GenBank/DDBJ databases">
        <authorList>
            <person name="Tandeau de Marsac N."/>
            <person name="Ferriera S."/>
            <person name="Johnson J."/>
            <person name="Kravitz S."/>
            <person name="Beeson K."/>
            <person name="Sutton G."/>
            <person name="Rogers Y.-H."/>
            <person name="Friedman R."/>
            <person name="Frazier M."/>
            <person name="Venter J.C."/>
        </authorList>
    </citation>
    <scope>NUCLEOTIDE SEQUENCE [LARGE SCALE GENOMIC DNA]</scope>
    <source>
        <strain evidence="2 3">PCC 7420</strain>
    </source>
</reference>